<dbReference type="Gene3D" id="3.30.200.20">
    <property type="entry name" value="Phosphorylase Kinase, domain 1"/>
    <property type="match status" value="1"/>
</dbReference>
<keyword evidence="2" id="KW-0808">Transferase</keyword>
<dbReference type="PROSITE" id="PS50011">
    <property type="entry name" value="PROTEIN_KINASE_DOM"/>
    <property type="match status" value="1"/>
</dbReference>
<feature type="binding site" evidence="6">
    <location>
        <position position="144"/>
    </location>
    <ligand>
        <name>ATP</name>
        <dbReference type="ChEBI" id="CHEBI:30616"/>
    </ligand>
</feature>
<name>A0A6A6ZHD8_9PLEO</name>
<evidence type="ECO:0000259" key="8">
    <source>
        <dbReference type="PROSITE" id="PS50011"/>
    </source>
</evidence>
<feature type="compositionally biased region" description="Basic and acidic residues" evidence="7">
    <location>
        <begin position="737"/>
        <end position="762"/>
    </location>
</feature>
<dbReference type="Pfam" id="PF00069">
    <property type="entry name" value="Pkinase"/>
    <property type="match status" value="1"/>
</dbReference>
<dbReference type="SUPFAM" id="SSF56112">
    <property type="entry name" value="Protein kinase-like (PK-like)"/>
    <property type="match status" value="1"/>
</dbReference>
<evidence type="ECO:0000256" key="7">
    <source>
        <dbReference type="SAM" id="MobiDB-lite"/>
    </source>
</evidence>
<dbReference type="Proteomes" id="UP000799424">
    <property type="component" value="Unassembled WGS sequence"/>
</dbReference>
<protein>
    <submittedName>
        <fullName evidence="9">Kinase-like protein</fullName>
    </submittedName>
</protein>
<sequence>MATQGYEEELLQHWFPTTEQESEAKHFVETDIREISTILERRNKAAWSRIPRIYIVLRLIGKLDAIDDLPEALRYQAGHSGFIDAQKRVFNSKAFDLERPDARHGHFHSATDVPLKKIGDLGKGGSGFVERVISTITHKEYALKLIKRGQTFKKDKRVLRDFEKELSTLKKLSQAHRHIIDLVGSYTEPRYVGILFPVADCNLSEFVEQPNLDDSRWALRTYFGCLASGLSFLHEYEMRHKDIKPQNILIKDNQPYFTDFGLAVDWSEVGHSTTQGPTGLTPRYCAPDVVAWEPRNSSSDVWSLGCVFLEMWAVLKHTSMQNLPVIPPLMIISKPLPGPASDSLPAVWIRHMLLRDRHDRWPTQSILDSIRDHGADHTTQYLYIGRCCLDEEDTAESVVSHVSSNEPSPLLKLKPTGKSQNKELREIISSPEMLTEVALIETPAPQGNVNIDLERARTLYEQKLESLAAERTRQMAELDRRSVVAVQEIRRMIEEEELERRNKEAQESLERLARMRKEESLKSRVPPRSSGWAESRPLTRSSPHQHLKIPQSPSFTSVEEYSDGSAYRRGPERRKRGKGPKEMRPIGSGFIGAMKSIFTDPKKDTKKVTSVAKGTVKTSTGNSKRGNERHKSENVAQSEEEEEKRHVRRAERRRARGEESAREEHGKARALHTRKDDRDGDVKVASTSQETGAKPSTRRTELGYPKLRQTQGRLISVDSETSAEDEKARYQAAYQRRSQEEEAQKRAADARHKVDNRRERKLVSISSASSAESERDC</sequence>
<proteinExistence type="predicted"/>
<dbReference type="InterPro" id="IPR008271">
    <property type="entry name" value="Ser/Thr_kinase_AS"/>
</dbReference>
<feature type="domain" description="Protein kinase" evidence="8">
    <location>
        <begin position="115"/>
        <end position="382"/>
    </location>
</feature>
<dbReference type="GO" id="GO:0005634">
    <property type="term" value="C:nucleus"/>
    <property type="evidence" value="ECO:0007669"/>
    <property type="project" value="TreeGrafter"/>
</dbReference>
<accession>A0A6A6ZHD8</accession>
<dbReference type="CDD" id="cd00180">
    <property type="entry name" value="PKc"/>
    <property type="match status" value="1"/>
</dbReference>
<keyword evidence="4 9" id="KW-0418">Kinase</keyword>
<keyword evidence="1" id="KW-0723">Serine/threonine-protein kinase</keyword>
<gene>
    <name evidence="9" type="ORF">CC86DRAFT_412927</name>
</gene>
<feature type="region of interest" description="Disordered" evidence="7">
    <location>
        <begin position="515"/>
        <end position="777"/>
    </location>
</feature>
<keyword evidence="3 6" id="KW-0547">Nucleotide-binding</keyword>
<keyword evidence="10" id="KW-1185">Reference proteome</keyword>
<dbReference type="PROSITE" id="PS00108">
    <property type="entry name" value="PROTEIN_KINASE_ST"/>
    <property type="match status" value="1"/>
</dbReference>
<feature type="compositionally biased region" description="Basic residues" evidence="7">
    <location>
        <begin position="646"/>
        <end position="655"/>
    </location>
</feature>
<feature type="compositionally biased region" description="Basic and acidic residues" evidence="7">
    <location>
        <begin position="656"/>
        <end position="682"/>
    </location>
</feature>
<evidence type="ECO:0000256" key="1">
    <source>
        <dbReference type="ARBA" id="ARBA00022527"/>
    </source>
</evidence>
<dbReference type="PANTHER" id="PTHR24345:SF91">
    <property type="entry name" value="SERINE_THREONINE-PROTEIN KINASE PLK4"/>
    <property type="match status" value="1"/>
</dbReference>
<keyword evidence="5 6" id="KW-0067">ATP-binding</keyword>
<dbReference type="Gene3D" id="1.10.510.10">
    <property type="entry name" value="Transferase(Phosphotransferase) domain 1"/>
    <property type="match status" value="1"/>
</dbReference>
<dbReference type="EMBL" id="MU006244">
    <property type="protein sequence ID" value="KAF2819627.1"/>
    <property type="molecule type" value="Genomic_DNA"/>
</dbReference>
<dbReference type="PANTHER" id="PTHR24345">
    <property type="entry name" value="SERINE/THREONINE-PROTEIN KINASE PLK"/>
    <property type="match status" value="1"/>
</dbReference>
<reference evidence="9" key="1">
    <citation type="journal article" date="2020" name="Stud. Mycol.">
        <title>101 Dothideomycetes genomes: a test case for predicting lifestyles and emergence of pathogens.</title>
        <authorList>
            <person name="Haridas S."/>
            <person name="Albert R."/>
            <person name="Binder M."/>
            <person name="Bloem J."/>
            <person name="Labutti K."/>
            <person name="Salamov A."/>
            <person name="Andreopoulos B."/>
            <person name="Baker S."/>
            <person name="Barry K."/>
            <person name="Bills G."/>
            <person name="Bluhm B."/>
            <person name="Cannon C."/>
            <person name="Castanera R."/>
            <person name="Culley D."/>
            <person name="Daum C."/>
            <person name="Ezra D."/>
            <person name="Gonzalez J."/>
            <person name="Henrissat B."/>
            <person name="Kuo A."/>
            <person name="Liang C."/>
            <person name="Lipzen A."/>
            <person name="Lutzoni F."/>
            <person name="Magnuson J."/>
            <person name="Mondo S."/>
            <person name="Nolan M."/>
            <person name="Ohm R."/>
            <person name="Pangilinan J."/>
            <person name="Park H.-J."/>
            <person name="Ramirez L."/>
            <person name="Alfaro M."/>
            <person name="Sun H."/>
            <person name="Tritt A."/>
            <person name="Yoshinaga Y."/>
            <person name="Zwiers L.-H."/>
            <person name="Turgeon B."/>
            <person name="Goodwin S."/>
            <person name="Spatafora J."/>
            <person name="Crous P."/>
            <person name="Grigoriev I."/>
        </authorList>
    </citation>
    <scope>NUCLEOTIDE SEQUENCE</scope>
    <source>
        <strain evidence="9">CBS 113818</strain>
    </source>
</reference>
<evidence type="ECO:0000256" key="6">
    <source>
        <dbReference type="PROSITE-ProRule" id="PRU10141"/>
    </source>
</evidence>
<evidence type="ECO:0000256" key="4">
    <source>
        <dbReference type="ARBA" id="ARBA00022777"/>
    </source>
</evidence>
<dbReference type="PROSITE" id="PS00107">
    <property type="entry name" value="PROTEIN_KINASE_ATP"/>
    <property type="match status" value="1"/>
</dbReference>
<dbReference type="InterPro" id="IPR000719">
    <property type="entry name" value="Prot_kinase_dom"/>
</dbReference>
<evidence type="ECO:0000313" key="10">
    <source>
        <dbReference type="Proteomes" id="UP000799424"/>
    </source>
</evidence>
<evidence type="ECO:0000313" key="9">
    <source>
        <dbReference type="EMBL" id="KAF2819627.1"/>
    </source>
</evidence>
<organism evidence="9 10">
    <name type="scientific">Ophiobolus disseminans</name>
    <dbReference type="NCBI Taxonomy" id="1469910"/>
    <lineage>
        <taxon>Eukaryota</taxon>
        <taxon>Fungi</taxon>
        <taxon>Dikarya</taxon>
        <taxon>Ascomycota</taxon>
        <taxon>Pezizomycotina</taxon>
        <taxon>Dothideomycetes</taxon>
        <taxon>Pleosporomycetidae</taxon>
        <taxon>Pleosporales</taxon>
        <taxon>Pleosporineae</taxon>
        <taxon>Phaeosphaeriaceae</taxon>
        <taxon>Ophiobolus</taxon>
    </lineage>
</organism>
<dbReference type="SMART" id="SM00220">
    <property type="entry name" value="S_TKc"/>
    <property type="match status" value="1"/>
</dbReference>
<dbReference type="InterPro" id="IPR017441">
    <property type="entry name" value="Protein_kinase_ATP_BS"/>
</dbReference>
<dbReference type="GO" id="GO:0004674">
    <property type="term" value="F:protein serine/threonine kinase activity"/>
    <property type="evidence" value="ECO:0007669"/>
    <property type="project" value="UniProtKB-KW"/>
</dbReference>
<dbReference type="OrthoDB" id="4062651at2759"/>
<evidence type="ECO:0000256" key="3">
    <source>
        <dbReference type="ARBA" id="ARBA00022741"/>
    </source>
</evidence>
<evidence type="ECO:0000256" key="2">
    <source>
        <dbReference type="ARBA" id="ARBA00022679"/>
    </source>
</evidence>
<dbReference type="AlphaFoldDB" id="A0A6A6ZHD8"/>
<dbReference type="GO" id="GO:0005524">
    <property type="term" value="F:ATP binding"/>
    <property type="evidence" value="ECO:0007669"/>
    <property type="project" value="UniProtKB-UniRule"/>
</dbReference>
<dbReference type="InterPro" id="IPR011009">
    <property type="entry name" value="Kinase-like_dom_sf"/>
</dbReference>
<evidence type="ECO:0000256" key="5">
    <source>
        <dbReference type="ARBA" id="ARBA00022840"/>
    </source>
</evidence>